<organism evidence="1 2">
    <name type="scientific">Roseobacter fucihabitans</name>
    <dbReference type="NCBI Taxonomy" id="1537242"/>
    <lineage>
        <taxon>Bacteria</taxon>
        <taxon>Pseudomonadati</taxon>
        <taxon>Pseudomonadota</taxon>
        <taxon>Alphaproteobacteria</taxon>
        <taxon>Rhodobacterales</taxon>
        <taxon>Roseobacteraceae</taxon>
        <taxon>Roseobacter</taxon>
    </lineage>
</organism>
<accession>A0ABZ2BWJ3</accession>
<name>A0ABZ2BWJ3_9RHOB</name>
<dbReference type="Proteomes" id="UP001318682">
    <property type="component" value="Chromosome"/>
</dbReference>
<evidence type="ECO:0000313" key="2">
    <source>
        <dbReference type="Proteomes" id="UP001318682"/>
    </source>
</evidence>
<dbReference type="InterPro" id="IPR045467">
    <property type="entry name" value="DUF6497"/>
</dbReference>
<proteinExistence type="predicted"/>
<dbReference type="Pfam" id="PF20107">
    <property type="entry name" value="DUF6497"/>
    <property type="match status" value="1"/>
</dbReference>
<protein>
    <recommendedName>
        <fullName evidence="3">Acetolactate synthase</fullName>
    </recommendedName>
</protein>
<dbReference type="EMBL" id="CP143423">
    <property type="protein sequence ID" value="WVX49815.1"/>
    <property type="molecule type" value="Genomic_DNA"/>
</dbReference>
<keyword evidence="2" id="KW-1185">Reference proteome</keyword>
<reference evidence="2" key="2">
    <citation type="submission" date="2024-01" db="EMBL/GenBank/DDBJ databases">
        <title>Roseobacter fucihabitans sp. nov., isolated from the brown alga Fucus spiralis.</title>
        <authorList>
            <person name="Hahnke S."/>
            <person name="Berger M."/>
            <person name="Schlingloff A."/>
            <person name="Athale I."/>
            <person name="Neumann-Schaal M."/>
            <person name="Adenaya A."/>
            <person name="Poehlein A."/>
            <person name="Daniel R."/>
            <person name="Pertersen J."/>
            <person name="Brinkhoff T."/>
        </authorList>
    </citation>
    <scope>NUCLEOTIDE SEQUENCE [LARGE SCALE GENOMIC DNA]</scope>
    <source>
        <strain evidence="2">B14</strain>
    </source>
</reference>
<sequence>MSVLLASVFALGLAVPVLDVPSGQPVELFDVLIDEVNAETWLRFRFLAPEIARDTGSISFVQAEPDLEYLCAKVALPYMMEFDLAPEIVAVMILDQPMGFGVSDPDVTQFVDLFRVSSGACVWEGL</sequence>
<evidence type="ECO:0000313" key="1">
    <source>
        <dbReference type="EMBL" id="WVX49815.1"/>
    </source>
</evidence>
<gene>
    <name evidence="1" type="ORF">ROLI_029100</name>
</gene>
<reference evidence="1 2" key="1">
    <citation type="submission" date="2015-07" db="EMBL/GenBank/DDBJ databases">
        <authorList>
            <person name="Voget S."/>
            <person name="Dogs M."/>
            <person name="Brinkhoff T.H."/>
            <person name="Daniel R."/>
        </authorList>
    </citation>
    <scope>NUCLEOTIDE SEQUENCE [LARGE SCALE GENOMIC DNA]</scope>
    <source>
        <strain evidence="1 2">B14</strain>
    </source>
</reference>
<evidence type="ECO:0008006" key="3">
    <source>
        <dbReference type="Google" id="ProtNLM"/>
    </source>
</evidence>